<dbReference type="Proteomes" id="UP001165366">
    <property type="component" value="Unassembled WGS sequence"/>
</dbReference>
<gene>
    <name evidence="4" type="ORF">L6773_08780</name>
</gene>
<keyword evidence="2" id="KW-0170">Cobalt</keyword>
<dbReference type="PANTHER" id="PTHR45833">
    <property type="entry name" value="METHIONINE SYNTHASE"/>
    <property type="match status" value="1"/>
</dbReference>
<accession>A0ABS9KCR8</accession>
<evidence type="ECO:0000256" key="1">
    <source>
        <dbReference type="ARBA" id="ARBA00022723"/>
    </source>
</evidence>
<dbReference type="InterPro" id="IPR003759">
    <property type="entry name" value="Cbl-bd_cap"/>
</dbReference>
<dbReference type="PROSITE" id="PS51332">
    <property type="entry name" value="B12_BINDING"/>
    <property type="match status" value="1"/>
</dbReference>
<evidence type="ECO:0000313" key="5">
    <source>
        <dbReference type="Proteomes" id="UP001165366"/>
    </source>
</evidence>
<dbReference type="Pfam" id="PF02607">
    <property type="entry name" value="B12-binding_2"/>
    <property type="match status" value="1"/>
</dbReference>
<evidence type="ECO:0000259" key="3">
    <source>
        <dbReference type="PROSITE" id="PS51332"/>
    </source>
</evidence>
<protein>
    <submittedName>
        <fullName evidence="4">Cobalamin-dependent protein</fullName>
    </submittedName>
</protein>
<dbReference type="EMBL" id="JAKLWS010000008">
    <property type="protein sequence ID" value="MCG2588657.1"/>
    <property type="molecule type" value="Genomic_DNA"/>
</dbReference>
<dbReference type="PANTHER" id="PTHR45833:SF1">
    <property type="entry name" value="METHIONINE SYNTHASE"/>
    <property type="match status" value="1"/>
</dbReference>
<comment type="caution">
    <text evidence="4">The sequence shown here is derived from an EMBL/GenBank/DDBJ whole genome shotgun (WGS) entry which is preliminary data.</text>
</comment>
<name>A0ABS9KCR8_9BACT</name>
<feature type="domain" description="B12-binding" evidence="3">
    <location>
        <begin position="227"/>
        <end position="353"/>
    </location>
</feature>
<evidence type="ECO:0000313" key="4">
    <source>
        <dbReference type="EMBL" id="MCG2588657.1"/>
    </source>
</evidence>
<organism evidence="4 5">
    <name type="scientific">Rhodohalobacter sulfatireducens</name>
    <dbReference type="NCBI Taxonomy" id="2911366"/>
    <lineage>
        <taxon>Bacteria</taxon>
        <taxon>Pseudomonadati</taxon>
        <taxon>Balneolota</taxon>
        <taxon>Balneolia</taxon>
        <taxon>Balneolales</taxon>
        <taxon>Balneolaceae</taxon>
        <taxon>Rhodohalobacter</taxon>
    </lineage>
</organism>
<proteinExistence type="predicted"/>
<dbReference type="Pfam" id="PF02310">
    <property type="entry name" value="B12-binding"/>
    <property type="match status" value="1"/>
</dbReference>
<dbReference type="InterPro" id="IPR050554">
    <property type="entry name" value="Met_Synthase/Corrinoid"/>
</dbReference>
<dbReference type="Gene3D" id="1.10.1240.10">
    <property type="entry name" value="Methionine synthase domain"/>
    <property type="match status" value="1"/>
</dbReference>
<dbReference type="InterPro" id="IPR006158">
    <property type="entry name" value="Cobalamin-bd"/>
</dbReference>
<dbReference type="InterPro" id="IPR036594">
    <property type="entry name" value="Meth_synthase_dom"/>
</dbReference>
<dbReference type="SUPFAM" id="SSF52242">
    <property type="entry name" value="Cobalamin (vitamin B12)-binding domain"/>
    <property type="match status" value="1"/>
</dbReference>
<keyword evidence="5" id="KW-1185">Reference proteome</keyword>
<sequence length="353" mass="40277">MTSVYSDKSLEYLLERNQHRIVQSMTDQLNQKTGIEISEKSFDWEAHLNLYYQHFTQAIVNSNPQLFLEFLSWARSVQKSRNMSKKTFREILNRFDAELSNSLDIAAKEQAIEFLHTVMDEKPITNGEIESYIKRENEYGDLAVSYFDSLMDGDRKTASQLILDAVEEDGVSVKDIYMHVFQPSQYEVGRLWQINEISVAQEHFCTAATQLIMSQLYPHIFNTERVGKSIVATTIGGDLHEIGIRMVSDFFEMEGWDTFYLGANSPAADVMDEIIHREADILAVSVTMSNFLSNAKELIQSVRQNLECGDVKILIGGRPFKIYDSFWEKFGADGFAGNAHEAVEIANRLTSTK</sequence>
<dbReference type="InterPro" id="IPR036724">
    <property type="entry name" value="Cobalamin-bd_sf"/>
</dbReference>
<reference evidence="4" key="1">
    <citation type="submission" date="2022-01" db="EMBL/GenBank/DDBJ databases">
        <authorList>
            <person name="Wang Y."/>
        </authorList>
    </citation>
    <scope>NUCLEOTIDE SEQUENCE</scope>
    <source>
        <strain evidence="4">WB101</strain>
    </source>
</reference>
<keyword evidence="1" id="KW-0479">Metal-binding</keyword>
<evidence type="ECO:0000256" key="2">
    <source>
        <dbReference type="ARBA" id="ARBA00023285"/>
    </source>
</evidence>
<reference evidence="4" key="2">
    <citation type="submission" date="2024-05" db="EMBL/GenBank/DDBJ databases">
        <title>Rhodohalobacter halophilus gen. nov., sp. nov., a moderately halophilic member of the family Balneolaceae.</title>
        <authorList>
            <person name="Xia J."/>
        </authorList>
    </citation>
    <scope>NUCLEOTIDE SEQUENCE</scope>
    <source>
        <strain evidence="4">WB101</strain>
    </source>
</reference>
<dbReference type="Gene3D" id="3.40.50.280">
    <property type="entry name" value="Cobalamin-binding domain"/>
    <property type="match status" value="1"/>
</dbReference>